<keyword evidence="1" id="KW-1133">Transmembrane helix</keyword>
<feature type="transmembrane region" description="Helical" evidence="1">
    <location>
        <begin position="125"/>
        <end position="148"/>
    </location>
</feature>
<organism evidence="3 5">
    <name type="scientific">Jannaschia seohaensis</name>
    <dbReference type="NCBI Taxonomy" id="475081"/>
    <lineage>
        <taxon>Bacteria</taxon>
        <taxon>Pseudomonadati</taxon>
        <taxon>Pseudomonadota</taxon>
        <taxon>Alphaproteobacteria</taxon>
        <taxon>Rhodobacterales</taxon>
        <taxon>Roseobacteraceae</taxon>
        <taxon>Jannaschia</taxon>
    </lineage>
</organism>
<evidence type="ECO:0000313" key="3">
    <source>
        <dbReference type="EMBL" id="SSA44619.1"/>
    </source>
</evidence>
<evidence type="ECO:0008006" key="6">
    <source>
        <dbReference type="Google" id="ProtNLM"/>
    </source>
</evidence>
<reference evidence="2 4" key="2">
    <citation type="submission" date="2018-03" db="EMBL/GenBank/DDBJ databases">
        <title>Genomic Encyclopedia of Archaeal and Bacterial Type Strains, Phase II (KMG-II): from individual species to whole genera.</title>
        <authorList>
            <person name="Goeker M."/>
        </authorList>
    </citation>
    <scope>NUCLEOTIDE SEQUENCE [LARGE SCALE GENOMIC DNA]</scope>
    <source>
        <strain evidence="2 4">DSM 25227</strain>
    </source>
</reference>
<keyword evidence="1" id="KW-0472">Membrane</keyword>
<evidence type="ECO:0000313" key="5">
    <source>
        <dbReference type="Proteomes" id="UP000251571"/>
    </source>
</evidence>
<dbReference type="OrthoDB" id="7869508at2"/>
<dbReference type="Proteomes" id="UP000251571">
    <property type="component" value="Unassembled WGS sequence"/>
</dbReference>
<evidence type="ECO:0000256" key="1">
    <source>
        <dbReference type="SAM" id="Phobius"/>
    </source>
</evidence>
<dbReference type="Proteomes" id="UP000245839">
    <property type="component" value="Unassembled WGS sequence"/>
</dbReference>
<evidence type="ECO:0000313" key="2">
    <source>
        <dbReference type="EMBL" id="PWJ20523.1"/>
    </source>
</evidence>
<dbReference type="NCBIfam" id="NF033773">
    <property type="entry name" value="tellur_TrgA"/>
    <property type="match status" value="1"/>
</dbReference>
<accession>A0A2Y9AQI5</accession>
<dbReference type="RefSeq" id="WP_146204832.1">
    <property type="nucleotide sequence ID" value="NZ_QGDJ01000003.1"/>
</dbReference>
<reference evidence="3 5" key="1">
    <citation type="submission" date="2016-10" db="EMBL/GenBank/DDBJ databases">
        <authorList>
            <person name="Cai Z."/>
        </authorList>
    </citation>
    <scope>NUCLEOTIDE SEQUENCE [LARGE SCALE GENOMIC DNA]</scope>
    <source>
        <strain evidence="3 5">DSM 25227</strain>
    </source>
</reference>
<keyword evidence="1" id="KW-0812">Transmembrane</keyword>
<evidence type="ECO:0000313" key="4">
    <source>
        <dbReference type="Proteomes" id="UP000245839"/>
    </source>
</evidence>
<name>A0A2Y9AQI5_9RHOB</name>
<dbReference type="InterPro" id="IPR047784">
    <property type="entry name" value="TrgA"/>
</dbReference>
<feature type="transmembrane region" description="Helical" evidence="1">
    <location>
        <begin position="39"/>
        <end position="59"/>
    </location>
</feature>
<dbReference type="EMBL" id="UETC01000003">
    <property type="protein sequence ID" value="SSA44619.1"/>
    <property type="molecule type" value="Genomic_DNA"/>
</dbReference>
<proteinExistence type="predicted"/>
<dbReference type="EMBL" id="QGDJ01000003">
    <property type="protein sequence ID" value="PWJ20523.1"/>
    <property type="molecule type" value="Genomic_DNA"/>
</dbReference>
<gene>
    <name evidence="2" type="ORF">BCF38_103342</name>
    <name evidence="3" type="ORF">SAMN05421539_103342</name>
</gene>
<dbReference type="AlphaFoldDB" id="A0A2Y9AQI5"/>
<keyword evidence="4" id="KW-1185">Reference proteome</keyword>
<feature type="transmembrane region" description="Helical" evidence="1">
    <location>
        <begin position="71"/>
        <end position="93"/>
    </location>
</feature>
<sequence length="153" mass="16030">MPTPAKLISALLFAALAWWTAETIRVHALPDGMVVGRFREWVALAGLIIGWRVIGVRVSGPTNRGTTVTKAITAGIGGAVILTIGGLILNSFVKMISISLTSRYTEVGQAAEAWMDFMWSDAMTIANPMVLGTMFGGAAVVGLVGGVAGRTLQ</sequence>
<protein>
    <recommendedName>
        <fullName evidence="6">Tellurium resistance protein</fullName>
    </recommendedName>
</protein>